<comment type="caution">
    <text evidence="2">The sequence shown here is derived from an EMBL/GenBank/DDBJ whole genome shotgun (WGS) entry which is preliminary data.</text>
</comment>
<dbReference type="AlphaFoldDB" id="A0A8H3EG75"/>
<dbReference type="Proteomes" id="UP000664534">
    <property type="component" value="Unassembled WGS sequence"/>
</dbReference>
<keyword evidence="3" id="KW-1185">Reference proteome</keyword>
<evidence type="ECO:0000256" key="1">
    <source>
        <dbReference type="SAM" id="MobiDB-lite"/>
    </source>
</evidence>
<protein>
    <submittedName>
        <fullName evidence="2">Uncharacterized protein</fullName>
    </submittedName>
</protein>
<feature type="compositionally biased region" description="Basic residues" evidence="1">
    <location>
        <begin position="47"/>
        <end position="57"/>
    </location>
</feature>
<feature type="region of interest" description="Disordered" evidence="1">
    <location>
        <begin position="1"/>
        <end position="76"/>
    </location>
</feature>
<reference evidence="2" key="1">
    <citation type="submission" date="2021-03" db="EMBL/GenBank/DDBJ databases">
        <authorList>
            <person name="Tagirdzhanova G."/>
        </authorList>
    </citation>
    <scope>NUCLEOTIDE SEQUENCE</scope>
</reference>
<gene>
    <name evidence="2" type="ORF">IMSHALPRED_000133</name>
</gene>
<accession>A0A8H3EG75</accession>
<organism evidence="2 3">
    <name type="scientific">Imshaugia aleurites</name>
    <dbReference type="NCBI Taxonomy" id="172621"/>
    <lineage>
        <taxon>Eukaryota</taxon>
        <taxon>Fungi</taxon>
        <taxon>Dikarya</taxon>
        <taxon>Ascomycota</taxon>
        <taxon>Pezizomycotina</taxon>
        <taxon>Lecanoromycetes</taxon>
        <taxon>OSLEUM clade</taxon>
        <taxon>Lecanoromycetidae</taxon>
        <taxon>Lecanorales</taxon>
        <taxon>Lecanorineae</taxon>
        <taxon>Parmeliaceae</taxon>
        <taxon>Imshaugia</taxon>
    </lineage>
</organism>
<name>A0A8H3EG75_9LECA</name>
<evidence type="ECO:0000313" key="2">
    <source>
        <dbReference type="EMBL" id="CAF9904649.1"/>
    </source>
</evidence>
<evidence type="ECO:0000313" key="3">
    <source>
        <dbReference type="Proteomes" id="UP000664534"/>
    </source>
</evidence>
<sequence length="155" mass="15703">MPSTPSLILGNAPIIDPPPPPPNSAAETAPTERSASIPMPPPAQRQRPQRPLHKRQQHLVPSRDPGDAVPGIDPLQTGEVALFEAEVRERREVRAAGDGFDGRGGDAVFGAGDGGRGGDGAFCGGGGGGVEVVGGVRVVFDGGGLDGGGDVECWV</sequence>
<dbReference type="EMBL" id="CAJPDT010000001">
    <property type="protein sequence ID" value="CAF9904649.1"/>
    <property type="molecule type" value="Genomic_DNA"/>
</dbReference>
<proteinExistence type="predicted"/>